<dbReference type="EMBL" id="CP053189">
    <property type="protein sequence ID" value="QJS14046.1"/>
    <property type="molecule type" value="Genomic_DNA"/>
</dbReference>
<evidence type="ECO:0000313" key="2">
    <source>
        <dbReference type="EMBL" id="QJS14046.1"/>
    </source>
</evidence>
<keyword evidence="3" id="KW-1185">Reference proteome</keyword>
<accession>A0A6M4PWD1</accession>
<dbReference type="KEGG" id="sarg:HKX69_35045"/>
<dbReference type="InterPro" id="IPR037401">
    <property type="entry name" value="SnoaL-like"/>
</dbReference>
<dbReference type="AlphaFoldDB" id="A0A6M4PWD1"/>
<dbReference type="Gene3D" id="3.10.450.50">
    <property type="match status" value="1"/>
</dbReference>
<sequence>MTNDRYAIQDVLSRYVRFTDDRDADAQSALFTEDGMIRFFSRSGTEPYKPHDEPYIGHKEIRRIMEEWPPLPKGVYMHHITSDHLVEVDGDAATMHAQFILMAAAAEPEPEGGWPEAVQGTRGTISPVTIGFYDAKLRKVAGAWKFTCLDVLNNLPIVAS</sequence>
<name>A0A6M4PWD1_9ACTN</name>
<protein>
    <submittedName>
        <fullName evidence="2">Nuclear transport factor 2 family protein</fullName>
    </submittedName>
</protein>
<feature type="domain" description="SnoaL-like" evidence="1">
    <location>
        <begin position="3"/>
        <end position="147"/>
    </location>
</feature>
<gene>
    <name evidence="2" type="ORF">HKX69_35045</name>
</gene>
<evidence type="ECO:0000313" key="3">
    <source>
        <dbReference type="Proteomes" id="UP000502641"/>
    </source>
</evidence>
<organism evidence="2 3">
    <name type="scientific">Streptomyces argyrophylli</name>
    <dbReference type="NCBI Taxonomy" id="2726118"/>
    <lineage>
        <taxon>Bacteria</taxon>
        <taxon>Bacillati</taxon>
        <taxon>Actinomycetota</taxon>
        <taxon>Actinomycetes</taxon>
        <taxon>Kitasatosporales</taxon>
        <taxon>Streptomycetaceae</taxon>
        <taxon>Streptomyces</taxon>
    </lineage>
</organism>
<reference evidence="2 3" key="1">
    <citation type="submission" date="2020-05" db="EMBL/GenBank/DDBJ databases">
        <authorList>
            <person name="Li K."/>
        </authorList>
    </citation>
    <scope>NUCLEOTIDE SEQUENCE [LARGE SCALE GENOMIC DNA]</scope>
    <source>
        <strain evidence="3">jing01</strain>
    </source>
</reference>
<proteinExistence type="predicted"/>
<dbReference type="RefSeq" id="WP_171159439.1">
    <property type="nucleotide sequence ID" value="NZ_CP053189.1"/>
</dbReference>
<dbReference type="Pfam" id="PF13577">
    <property type="entry name" value="SnoaL_4"/>
    <property type="match status" value="1"/>
</dbReference>
<evidence type="ECO:0000259" key="1">
    <source>
        <dbReference type="Pfam" id="PF13577"/>
    </source>
</evidence>
<dbReference type="SUPFAM" id="SSF54427">
    <property type="entry name" value="NTF2-like"/>
    <property type="match status" value="1"/>
</dbReference>
<dbReference type="Proteomes" id="UP000502641">
    <property type="component" value="Chromosome"/>
</dbReference>
<dbReference type="InterPro" id="IPR032710">
    <property type="entry name" value="NTF2-like_dom_sf"/>
</dbReference>